<comment type="similarity">
    <text evidence="1">Belongs to the N(4)/N(6)-methyltransferase family. N(4) subfamily.</text>
</comment>
<protein>
    <recommendedName>
        <fullName evidence="2">site-specific DNA-methyltransferase (cytosine-N(4)-specific)</fullName>
        <ecNumber evidence="2">2.1.1.113</ecNumber>
    </recommendedName>
</protein>
<dbReference type="GO" id="GO:0009307">
    <property type="term" value="P:DNA restriction-modification system"/>
    <property type="evidence" value="ECO:0007669"/>
    <property type="project" value="UniProtKB-KW"/>
</dbReference>
<feature type="domain" description="DNA methylase N-4/N-6" evidence="9">
    <location>
        <begin position="259"/>
        <end position="337"/>
    </location>
</feature>
<keyword evidence="7" id="KW-0238">DNA-binding</keyword>
<dbReference type="Gene3D" id="3.40.50.150">
    <property type="entry name" value="Vaccinia Virus protein VP39"/>
    <property type="match status" value="2"/>
</dbReference>
<dbReference type="GO" id="GO:0015667">
    <property type="term" value="F:site-specific DNA-methyltransferase (cytosine-N4-specific) activity"/>
    <property type="evidence" value="ECO:0007669"/>
    <property type="project" value="UniProtKB-EC"/>
</dbReference>
<sequence length="401" mass="44974">MFPVNDYSVERVGPSFLMTEIAYISSGEVSDSWKGFGRSWGHSLHRIMSRTGSFPPALARWVVTRFSERGDLVLDPFSGKGTAPLEACLTGRVGVGNDLAPEAYVVTRAKVKPAMFRDVRSWVEKASRVMRPDAVSVYDVDEDVRAFYHPQTLKQILAVRELLLDSEDDVTNFVKACMLGILHGSSEISLSVPCSHSFSMAPRYMRRYVAEHGLKKPVRNVLACLLRKAESVLADGLPEARGAAFNMDASALPIADESVDLIVTSPPYLNLQTYAWDNWLRLWFLGHDYRVVGKRLFATQSVKRYVEFMGRVLDEFFRMLKPGGYCVLVVGDVKSGGRRVDLAELLVEPAEKSGFTARAIISDGIRRGHKYLMYLKSWQGVDREKVLVLSKGEPRRMVRIA</sequence>
<evidence type="ECO:0000256" key="5">
    <source>
        <dbReference type="ARBA" id="ARBA00022691"/>
    </source>
</evidence>
<dbReference type="GO" id="GO:0003677">
    <property type="term" value="F:DNA binding"/>
    <property type="evidence" value="ECO:0007669"/>
    <property type="project" value="UniProtKB-KW"/>
</dbReference>
<proteinExistence type="inferred from homology"/>
<gene>
    <name evidence="10" type="ORF">HGMM_F01D06C10</name>
</gene>
<dbReference type="AlphaFoldDB" id="E6NAI7"/>
<evidence type="ECO:0000256" key="3">
    <source>
        <dbReference type="ARBA" id="ARBA00022603"/>
    </source>
</evidence>
<keyword evidence="5" id="KW-0949">S-adenosyl-L-methionine</keyword>
<evidence type="ECO:0000256" key="4">
    <source>
        <dbReference type="ARBA" id="ARBA00022679"/>
    </source>
</evidence>
<dbReference type="InterPro" id="IPR029063">
    <property type="entry name" value="SAM-dependent_MTases_sf"/>
</dbReference>
<comment type="catalytic activity">
    <reaction evidence="8">
        <text>a 2'-deoxycytidine in DNA + S-adenosyl-L-methionine = an N(4)-methyl-2'-deoxycytidine in DNA + S-adenosyl-L-homocysteine + H(+)</text>
        <dbReference type="Rhea" id="RHEA:16857"/>
        <dbReference type="Rhea" id="RHEA-COMP:11369"/>
        <dbReference type="Rhea" id="RHEA-COMP:13674"/>
        <dbReference type="ChEBI" id="CHEBI:15378"/>
        <dbReference type="ChEBI" id="CHEBI:57856"/>
        <dbReference type="ChEBI" id="CHEBI:59789"/>
        <dbReference type="ChEBI" id="CHEBI:85452"/>
        <dbReference type="ChEBI" id="CHEBI:137933"/>
        <dbReference type="EC" id="2.1.1.113"/>
    </reaction>
</comment>
<keyword evidence="4 10" id="KW-0808">Transferase</keyword>
<dbReference type="PROSITE" id="PS00093">
    <property type="entry name" value="N4_MTASE"/>
    <property type="match status" value="1"/>
</dbReference>
<dbReference type="REBASE" id="34240">
    <property type="entry name" value="M.CsuGMORFHP"/>
</dbReference>
<evidence type="ECO:0000313" key="10">
    <source>
        <dbReference type="EMBL" id="BAJ49343.1"/>
    </source>
</evidence>
<organism evidence="10">
    <name type="scientific">Caldiarchaeum subterraneum</name>
    <dbReference type="NCBI Taxonomy" id="311458"/>
    <lineage>
        <taxon>Archaea</taxon>
        <taxon>Nitrososphaerota</taxon>
        <taxon>Candidatus Caldarchaeales</taxon>
        <taxon>Candidatus Caldarchaeaceae</taxon>
        <taxon>Candidatus Caldarchaeum</taxon>
    </lineage>
</organism>
<dbReference type="InterPro" id="IPR017985">
    <property type="entry name" value="MeTrfase_CN4_CS"/>
</dbReference>
<accession>E6NAI7</accession>
<reference evidence="10" key="1">
    <citation type="journal article" date="2005" name="Environ. Microbiol.">
        <title>Genetic and functional properties of uncultivated thermophilic crenarchaeotes from a subsurface gold mine as revealed by analysis of genome fragments.</title>
        <authorList>
            <person name="Nunoura T."/>
            <person name="Hirayama H."/>
            <person name="Takami H."/>
            <person name="Oida H."/>
            <person name="Nishi S."/>
            <person name="Shimamura S."/>
            <person name="Suzuki Y."/>
            <person name="Inagaki F."/>
            <person name="Takai K."/>
            <person name="Nealson K.H."/>
            <person name="Horikoshi K."/>
        </authorList>
    </citation>
    <scope>NUCLEOTIDE SEQUENCE</scope>
</reference>
<evidence type="ECO:0000256" key="8">
    <source>
        <dbReference type="ARBA" id="ARBA00049120"/>
    </source>
</evidence>
<dbReference type="SUPFAM" id="SSF53335">
    <property type="entry name" value="S-adenosyl-L-methionine-dependent methyltransferases"/>
    <property type="match status" value="1"/>
</dbReference>
<evidence type="ECO:0000256" key="7">
    <source>
        <dbReference type="ARBA" id="ARBA00023125"/>
    </source>
</evidence>
<reference evidence="10" key="2">
    <citation type="journal article" date="2011" name="Nucleic Acids Res.">
        <title>Insights into the evolution of Archaea and eukaryotic protein modifier systems revealed by the genome of a novel archaeal group.</title>
        <authorList>
            <person name="Nunoura T."/>
            <person name="Takaki Y."/>
            <person name="Kakuta J."/>
            <person name="Nishi S."/>
            <person name="Sugahara J."/>
            <person name="Kazama H."/>
            <person name="Chee G."/>
            <person name="Hattori M."/>
            <person name="Kanai A."/>
            <person name="Atomi H."/>
            <person name="Takai K."/>
            <person name="Takami H."/>
        </authorList>
    </citation>
    <scope>NUCLEOTIDE SEQUENCE</scope>
</reference>
<evidence type="ECO:0000256" key="1">
    <source>
        <dbReference type="ARBA" id="ARBA00010203"/>
    </source>
</evidence>
<feature type="domain" description="DNA methylase N-4/N-6" evidence="9">
    <location>
        <begin position="30"/>
        <end position="103"/>
    </location>
</feature>
<keyword evidence="3 10" id="KW-0489">Methyltransferase</keyword>
<dbReference type="EC" id="2.1.1.113" evidence="2"/>
<dbReference type="GO" id="GO:0032259">
    <property type="term" value="P:methylation"/>
    <property type="evidence" value="ECO:0007669"/>
    <property type="project" value="UniProtKB-KW"/>
</dbReference>
<dbReference type="GO" id="GO:0008170">
    <property type="term" value="F:N-methyltransferase activity"/>
    <property type="evidence" value="ECO:0007669"/>
    <property type="project" value="InterPro"/>
</dbReference>
<dbReference type="InterPro" id="IPR002941">
    <property type="entry name" value="DNA_methylase_N4/N6"/>
</dbReference>
<keyword evidence="6" id="KW-0680">Restriction system</keyword>
<evidence type="ECO:0000256" key="2">
    <source>
        <dbReference type="ARBA" id="ARBA00012185"/>
    </source>
</evidence>
<dbReference type="Pfam" id="PF01555">
    <property type="entry name" value="N6_N4_Mtase"/>
    <property type="match status" value="2"/>
</dbReference>
<evidence type="ECO:0000259" key="9">
    <source>
        <dbReference type="Pfam" id="PF01555"/>
    </source>
</evidence>
<name>E6NAI7_CALS0</name>
<dbReference type="EMBL" id="AP011891">
    <property type="protein sequence ID" value="BAJ49343.1"/>
    <property type="molecule type" value="Genomic_DNA"/>
</dbReference>
<evidence type="ECO:0000256" key="6">
    <source>
        <dbReference type="ARBA" id="ARBA00022747"/>
    </source>
</evidence>